<feature type="compositionally biased region" description="Basic residues" evidence="1">
    <location>
        <begin position="329"/>
        <end position="339"/>
    </location>
</feature>
<evidence type="ECO:0000313" key="2">
    <source>
        <dbReference type="Proteomes" id="UP000515160"/>
    </source>
</evidence>
<feature type="region of interest" description="Disordered" evidence="1">
    <location>
        <begin position="365"/>
        <end position="481"/>
    </location>
</feature>
<feature type="region of interest" description="Disordered" evidence="1">
    <location>
        <begin position="35"/>
        <end position="79"/>
    </location>
</feature>
<reference evidence="3" key="1">
    <citation type="submission" date="2025-08" db="UniProtKB">
        <authorList>
            <consortium name="RefSeq"/>
        </authorList>
    </citation>
    <scope>IDENTIFICATION</scope>
    <source>
        <strain evidence="3">15112-1751.03</strain>
        <tissue evidence="3">Whole Adult</tissue>
    </source>
</reference>
<gene>
    <name evidence="3" type="primary">LOC117573534</name>
</gene>
<feature type="compositionally biased region" description="Low complexity" evidence="1">
    <location>
        <begin position="415"/>
        <end position="426"/>
    </location>
</feature>
<feature type="region of interest" description="Disordered" evidence="1">
    <location>
        <begin position="297"/>
        <end position="349"/>
    </location>
</feature>
<dbReference type="GeneID" id="117573534"/>
<feature type="compositionally biased region" description="Basic and acidic residues" evidence="1">
    <location>
        <begin position="442"/>
        <end position="451"/>
    </location>
</feature>
<dbReference type="AlphaFoldDB" id="A0A6P8XIX0"/>
<feature type="compositionally biased region" description="Polar residues" evidence="1">
    <location>
        <begin position="308"/>
        <end position="319"/>
    </location>
</feature>
<feature type="compositionally biased region" description="Low complexity" evidence="1">
    <location>
        <begin position="297"/>
        <end position="307"/>
    </location>
</feature>
<dbReference type="Proteomes" id="UP000515160">
    <property type="component" value="Chromosome 2R"/>
</dbReference>
<feature type="compositionally biased region" description="Polar residues" evidence="1">
    <location>
        <begin position="54"/>
        <end position="64"/>
    </location>
</feature>
<feature type="compositionally biased region" description="Polar residues" evidence="1">
    <location>
        <begin position="384"/>
        <end position="409"/>
    </location>
</feature>
<keyword evidence="2" id="KW-1185">Reference proteome</keyword>
<dbReference type="RefSeq" id="XP_034112688.2">
    <property type="nucleotide sequence ID" value="XM_034256797.2"/>
</dbReference>
<dbReference type="CTD" id="41852"/>
<evidence type="ECO:0000313" key="3">
    <source>
        <dbReference type="RefSeq" id="XP_034112688.2"/>
    </source>
</evidence>
<dbReference type="OrthoDB" id="128924at2759"/>
<feature type="compositionally biased region" description="Polar residues" evidence="1">
    <location>
        <begin position="134"/>
        <end position="148"/>
    </location>
</feature>
<name>A0A6P8XIX0_DROAB</name>
<accession>A0A6P8XIX0</accession>
<feature type="region of interest" description="Disordered" evidence="1">
    <location>
        <begin position="574"/>
        <end position="594"/>
    </location>
</feature>
<protein>
    <submittedName>
        <fullName evidence="3">Uncharacterized protein DDB_G0288805 isoform X17</fullName>
    </submittedName>
</protein>
<evidence type="ECO:0000256" key="1">
    <source>
        <dbReference type="SAM" id="MobiDB-lite"/>
    </source>
</evidence>
<feature type="compositionally biased region" description="Low complexity" evidence="1">
    <location>
        <begin position="35"/>
        <end position="53"/>
    </location>
</feature>
<sequence>MYEKTLTIGTAKVNNAYVWQKVSYNNKNQATAATTTSASTVKSKQKQHNNNNKTVSSSAKNASKTHNEHSKTTVTTKSAVAANTTQTPVTSATIAASLKPATQTPLFKKFVGNAARRQTLAHQIKRAHRHLLTSGGNDKQPQKPTTRNNKQRTGSSAAAAAGQQTKTTKPQQQQRNKRTLNANKHLCCSKSDNQKNKLNKKQQSKRGKNNNNNAADDAKSELSSRWGSIEEQLNVLDNLLHYDEEAELYIAQLYDRYQQLQIENKTTSLVDSDSDSEIWSWSDYDYDLELNMSNNNSNDDDALSSTSGAGSHSTNNSIASPSSLVPSSLKRRGHQHHPRFAGTRRPQVPNVQEILAALYRGDSKGVLSNLRGEPTDPEPEPDRSTLSLPLTESVTNSLGSNSPTPTDESSMLDDANTTTKAASAAAGEEQAVPTAKKKKKRDKGEKSEKSERKKKSSSSSTTGKRERSKRSSGNASIMELSSDSMATDLSAGAIDEGIVLNPEDEDTQTAEWSKLRCTSEAAEIVAEREARRNKGRCADYPGLAFGRSIFSSDTMMKFNIIRNELHNIMNTQLKRPPLPSYQRFSQFNNNDKKE</sequence>
<feature type="compositionally biased region" description="Low complexity" evidence="1">
    <location>
        <begin position="151"/>
        <end position="174"/>
    </location>
</feature>
<feature type="region of interest" description="Disordered" evidence="1">
    <location>
        <begin position="131"/>
        <end position="224"/>
    </location>
</feature>
<organism evidence="2 3">
    <name type="scientific">Drosophila albomicans</name>
    <name type="common">Fruit fly</name>
    <dbReference type="NCBI Taxonomy" id="7291"/>
    <lineage>
        <taxon>Eukaryota</taxon>
        <taxon>Metazoa</taxon>
        <taxon>Ecdysozoa</taxon>
        <taxon>Arthropoda</taxon>
        <taxon>Hexapoda</taxon>
        <taxon>Insecta</taxon>
        <taxon>Pterygota</taxon>
        <taxon>Neoptera</taxon>
        <taxon>Endopterygota</taxon>
        <taxon>Diptera</taxon>
        <taxon>Brachycera</taxon>
        <taxon>Muscomorpha</taxon>
        <taxon>Ephydroidea</taxon>
        <taxon>Drosophilidae</taxon>
        <taxon>Drosophila</taxon>
    </lineage>
</organism>
<proteinExistence type="predicted"/>
<feature type="compositionally biased region" description="Basic residues" evidence="1">
    <location>
        <begin position="197"/>
        <end position="208"/>
    </location>
</feature>
<feature type="compositionally biased region" description="Polar residues" evidence="1">
    <location>
        <begin position="582"/>
        <end position="594"/>
    </location>
</feature>